<gene>
    <name evidence="1" type="ORF">BN2614_LOCUS2</name>
</gene>
<evidence type="ECO:0000313" key="1">
    <source>
        <dbReference type="EMBL" id="VCX40335.1"/>
    </source>
</evidence>
<protein>
    <submittedName>
        <fullName evidence="1">Uncharacterized protein</fullName>
    </submittedName>
</protein>
<dbReference type="Proteomes" id="UP000269945">
    <property type="component" value="Unassembled WGS sequence"/>
</dbReference>
<organism evidence="1 2">
    <name type="scientific">Gulo gulo</name>
    <name type="common">Wolverine</name>
    <name type="synonym">Gluton</name>
    <dbReference type="NCBI Taxonomy" id="48420"/>
    <lineage>
        <taxon>Eukaryota</taxon>
        <taxon>Metazoa</taxon>
        <taxon>Chordata</taxon>
        <taxon>Craniata</taxon>
        <taxon>Vertebrata</taxon>
        <taxon>Euteleostomi</taxon>
        <taxon>Mammalia</taxon>
        <taxon>Eutheria</taxon>
        <taxon>Laurasiatheria</taxon>
        <taxon>Carnivora</taxon>
        <taxon>Caniformia</taxon>
        <taxon>Musteloidea</taxon>
        <taxon>Mustelidae</taxon>
        <taxon>Guloninae</taxon>
        <taxon>Gulo</taxon>
    </lineage>
</organism>
<dbReference type="EMBL" id="CYRY02045076">
    <property type="protein sequence ID" value="VCX40335.1"/>
    <property type="molecule type" value="Genomic_DNA"/>
</dbReference>
<reference evidence="1 2" key="1">
    <citation type="submission" date="2018-10" db="EMBL/GenBank/DDBJ databases">
        <authorList>
            <person name="Ekblom R."/>
            <person name="Jareborg N."/>
        </authorList>
    </citation>
    <scope>NUCLEOTIDE SEQUENCE [LARGE SCALE GENOMIC DNA]</scope>
    <source>
        <tissue evidence="1">Muscle</tissue>
    </source>
</reference>
<keyword evidence="2" id="KW-1185">Reference proteome</keyword>
<dbReference type="AlphaFoldDB" id="A0A9X9MA03"/>
<sequence length="47" mass="5446">MIDFINTLKIEVRVWVFWLAQSMERVTLALRVVSSSPTLGIQIIKNK</sequence>
<evidence type="ECO:0000313" key="2">
    <source>
        <dbReference type="Proteomes" id="UP000269945"/>
    </source>
</evidence>
<comment type="caution">
    <text evidence="1">The sequence shown here is derived from an EMBL/GenBank/DDBJ whole genome shotgun (WGS) entry which is preliminary data.</text>
</comment>
<accession>A0A9X9MA03</accession>
<proteinExistence type="predicted"/>
<name>A0A9X9MA03_GULGU</name>